<keyword evidence="1" id="KW-0732">Signal</keyword>
<evidence type="ECO:0000256" key="1">
    <source>
        <dbReference type="SAM" id="SignalP"/>
    </source>
</evidence>
<name>A0A6S6SAQ2_9BACT</name>
<dbReference type="InterPro" id="IPR023614">
    <property type="entry name" value="Porin_dom_sf"/>
</dbReference>
<organism evidence="3">
    <name type="scientific">uncultured Sulfurovum sp</name>
    <dbReference type="NCBI Taxonomy" id="269237"/>
    <lineage>
        <taxon>Bacteria</taxon>
        <taxon>Pseudomonadati</taxon>
        <taxon>Campylobacterota</taxon>
        <taxon>Epsilonproteobacteria</taxon>
        <taxon>Campylobacterales</taxon>
        <taxon>Sulfurovaceae</taxon>
        <taxon>Sulfurovum</taxon>
        <taxon>environmental samples</taxon>
    </lineage>
</organism>
<dbReference type="AlphaFoldDB" id="A0A6S6SAQ2"/>
<evidence type="ECO:0000259" key="2">
    <source>
        <dbReference type="Pfam" id="PF13609"/>
    </source>
</evidence>
<proteinExistence type="predicted"/>
<protein>
    <submittedName>
        <fullName evidence="3">Porin</fullName>
    </submittedName>
</protein>
<reference evidence="3" key="1">
    <citation type="submission" date="2020-01" db="EMBL/GenBank/DDBJ databases">
        <authorList>
            <person name="Meier V. D."/>
            <person name="Meier V D."/>
        </authorList>
    </citation>
    <scope>NUCLEOTIDE SEQUENCE</scope>
    <source>
        <strain evidence="3">HLG_WM_MAG_05</strain>
    </source>
</reference>
<dbReference type="Pfam" id="PF13609">
    <property type="entry name" value="Porin_4"/>
    <property type="match status" value="1"/>
</dbReference>
<gene>
    <name evidence="3" type="ORF">HELGO_WM9886</name>
</gene>
<accession>A0A6S6SAQ2</accession>
<dbReference type="GO" id="GO:0015288">
    <property type="term" value="F:porin activity"/>
    <property type="evidence" value="ECO:0007669"/>
    <property type="project" value="InterPro"/>
</dbReference>
<feature type="domain" description="Porin" evidence="2">
    <location>
        <begin position="14"/>
        <end position="383"/>
    </location>
</feature>
<dbReference type="Gene3D" id="2.40.160.10">
    <property type="entry name" value="Porin"/>
    <property type="match status" value="1"/>
</dbReference>
<dbReference type="InterPro" id="IPR033900">
    <property type="entry name" value="Gram_neg_porin_domain"/>
</dbReference>
<dbReference type="SUPFAM" id="SSF56935">
    <property type="entry name" value="Porins"/>
    <property type="match status" value="1"/>
</dbReference>
<dbReference type="GO" id="GO:0016020">
    <property type="term" value="C:membrane"/>
    <property type="evidence" value="ECO:0007669"/>
    <property type="project" value="InterPro"/>
</dbReference>
<feature type="chain" id="PRO_5027709638" evidence="1">
    <location>
        <begin position="22"/>
        <end position="400"/>
    </location>
</feature>
<dbReference type="EMBL" id="CACVAU010000001">
    <property type="protein sequence ID" value="CAA6800209.1"/>
    <property type="molecule type" value="Genomic_DNA"/>
</dbReference>
<feature type="signal peptide" evidence="1">
    <location>
        <begin position="1"/>
        <end position="21"/>
    </location>
</feature>
<evidence type="ECO:0000313" key="3">
    <source>
        <dbReference type="EMBL" id="CAA6800209.1"/>
    </source>
</evidence>
<sequence length="400" mass="45293">MTRKVLKIALVLSFFQSILYAEDWEFLSVNGYGTLGVAYQDNENIVFRNSFFTDKGSKGDVSFDNYSVLGLQLDAEATDKLSFTLQAVVSANNANGNMLDVEWANAKYQISDAFDIRVGIMRIPIFIYSDILNVAYSYEMLRLPDMYSLISVNKHQGLQFSYHADMGEYSFLSTLLAGQTDSEYKAIDMHGNISESNIHAESMLGISLKFMYDNLLLNATYMKANIDINNPTMQGVLNQFNTLNIPRISNTIDKYKIENQKVEYLTLGIKYDFLNSYVIGEYIDTNAESFMIDLRSWYVGAGYNFDTWTPYITYAKTKSTSNYSDMSIAGMSTQVSDAIMAANQVFIQMGKPGSENNLETVSVGVRYDLSDNAVLKFQYDEQQRVHTRLDVFSSAINFVF</sequence>